<sequence length="41" mass="4991">MYEQCLLVLHWQWMITLDVIRPFQKKQCIMLLLLSDLISRA</sequence>
<name>A0A0E9S1H5_ANGAN</name>
<reference evidence="1" key="2">
    <citation type="journal article" date="2015" name="Fish Shellfish Immunol.">
        <title>Early steps in the European eel (Anguilla anguilla)-Vibrio vulnificus interaction in the gills: Role of the RtxA13 toxin.</title>
        <authorList>
            <person name="Callol A."/>
            <person name="Pajuelo D."/>
            <person name="Ebbesson L."/>
            <person name="Teles M."/>
            <person name="MacKenzie S."/>
            <person name="Amaro C."/>
        </authorList>
    </citation>
    <scope>NUCLEOTIDE SEQUENCE</scope>
</reference>
<accession>A0A0E9S1H5</accession>
<protein>
    <submittedName>
        <fullName evidence="1">Uncharacterized protein</fullName>
    </submittedName>
</protein>
<organism evidence="1">
    <name type="scientific">Anguilla anguilla</name>
    <name type="common">European freshwater eel</name>
    <name type="synonym">Muraena anguilla</name>
    <dbReference type="NCBI Taxonomy" id="7936"/>
    <lineage>
        <taxon>Eukaryota</taxon>
        <taxon>Metazoa</taxon>
        <taxon>Chordata</taxon>
        <taxon>Craniata</taxon>
        <taxon>Vertebrata</taxon>
        <taxon>Euteleostomi</taxon>
        <taxon>Actinopterygii</taxon>
        <taxon>Neopterygii</taxon>
        <taxon>Teleostei</taxon>
        <taxon>Anguilliformes</taxon>
        <taxon>Anguillidae</taxon>
        <taxon>Anguilla</taxon>
    </lineage>
</organism>
<reference evidence="1" key="1">
    <citation type="submission" date="2014-11" db="EMBL/GenBank/DDBJ databases">
        <authorList>
            <person name="Amaro Gonzalez C."/>
        </authorList>
    </citation>
    <scope>NUCLEOTIDE SEQUENCE</scope>
</reference>
<evidence type="ECO:0000313" key="1">
    <source>
        <dbReference type="EMBL" id="JAH35151.1"/>
    </source>
</evidence>
<dbReference type="EMBL" id="GBXM01073426">
    <property type="protein sequence ID" value="JAH35151.1"/>
    <property type="molecule type" value="Transcribed_RNA"/>
</dbReference>
<dbReference type="AlphaFoldDB" id="A0A0E9S1H5"/>
<proteinExistence type="predicted"/>